<dbReference type="EMBL" id="JBEWCH010000044">
    <property type="protein sequence ID" value="MET1479109.1"/>
    <property type="molecule type" value="Genomic_DNA"/>
</dbReference>
<keyword evidence="2" id="KW-1185">Reference proteome</keyword>
<dbReference type="RefSeq" id="WP_209929224.1">
    <property type="nucleotide sequence ID" value="NZ_JBEWCH010000044.1"/>
</dbReference>
<organism evidence="1 2">
    <name type="scientific">Burkholderia sola</name>
    <dbReference type="NCBI Taxonomy" id="2843302"/>
    <lineage>
        <taxon>Bacteria</taxon>
        <taxon>Pseudomonadati</taxon>
        <taxon>Pseudomonadota</taxon>
        <taxon>Betaproteobacteria</taxon>
        <taxon>Burkholderiales</taxon>
        <taxon>Burkholderiaceae</taxon>
        <taxon>Burkholderia</taxon>
        <taxon>Burkholderia cepacia complex</taxon>
    </lineage>
</organism>
<comment type="caution">
    <text evidence="1">The sequence shown here is derived from an EMBL/GenBank/DDBJ whole genome shotgun (WGS) entry which is preliminary data.</text>
</comment>
<accession>A0ABV2CJA0</accession>
<reference evidence="1 2" key="1">
    <citation type="submission" date="2024-06" db="EMBL/GenBank/DDBJ databases">
        <title>Burkholderia sola in Mexico.</title>
        <authorList>
            <person name="Estrada P."/>
        </authorList>
    </citation>
    <scope>NUCLEOTIDE SEQUENCE [LARGE SCALE GENOMIC DNA]</scope>
    <source>
        <strain evidence="1 2">CpTa8-5</strain>
    </source>
</reference>
<gene>
    <name evidence="1" type="ORF">ABXL37_33175</name>
</gene>
<evidence type="ECO:0000313" key="2">
    <source>
        <dbReference type="Proteomes" id="UP001548587"/>
    </source>
</evidence>
<evidence type="ECO:0000313" key="1">
    <source>
        <dbReference type="EMBL" id="MET1479109.1"/>
    </source>
</evidence>
<protein>
    <submittedName>
        <fullName evidence="1">Uncharacterized protein</fullName>
    </submittedName>
</protein>
<proteinExistence type="predicted"/>
<dbReference type="Proteomes" id="UP001548587">
    <property type="component" value="Unassembled WGS sequence"/>
</dbReference>
<name>A0ABV2CJA0_9BURK</name>
<sequence length="276" mass="30138">MLGTIHSLDEYSEACIRDSIKLSIAAFESAIETNQVIHEARSCAWHYIKYYYAAYFAANALMRLRGMSCINLTAIDCASINSWALANGVGGTTDANRLVAGLYIMQLDGAVTPTFALRLGGGKGGVHIQFWISFSAFLASLRDDLASSPAPKVERDAAALDLTLLESELQRGGFSQGSWLSEMRNAVNYRFEYGTWFPYVEPSLDVADLKTSFRVHASNATRFAIAKPGVPELLRAARVCGYLVGWLRNSLEIVSTTAKGEKGMLLKGALNFANKI</sequence>